<feature type="compositionally biased region" description="Polar residues" evidence="18">
    <location>
        <begin position="392"/>
        <end position="411"/>
    </location>
</feature>
<keyword evidence="12" id="KW-0391">Immunity</keyword>
<dbReference type="AlphaFoldDB" id="A0A8T2KC50"/>
<evidence type="ECO:0000256" key="17">
    <source>
        <dbReference type="ARBA" id="ARBA00074854"/>
    </source>
</evidence>
<dbReference type="PANTHER" id="PTHR12419:SF9">
    <property type="entry name" value="OTU DOMAIN-CONTAINING PROTEIN 4"/>
    <property type="match status" value="1"/>
</dbReference>
<feature type="region of interest" description="Disordered" evidence="18">
    <location>
        <begin position="355"/>
        <end position="429"/>
    </location>
</feature>
<feature type="domain" description="OTU" evidence="20">
    <location>
        <begin position="32"/>
        <end position="153"/>
    </location>
</feature>
<dbReference type="CDD" id="cd22794">
    <property type="entry name" value="OTU_OTUD4"/>
    <property type="match status" value="1"/>
</dbReference>
<dbReference type="Pfam" id="PF02338">
    <property type="entry name" value="OTU"/>
    <property type="match status" value="1"/>
</dbReference>
<evidence type="ECO:0000256" key="5">
    <source>
        <dbReference type="ARBA" id="ARBA00022490"/>
    </source>
</evidence>
<dbReference type="InterPro" id="IPR002999">
    <property type="entry name" value="Tudor"/>
</dbReference>
<dbReference type="Gene3D" id="3.90.70.80">
    <property type="match status" value="1"/>
</dbReference>
<accession>A0A8T2KC50</accession>
<dbReference type="Proteomes" id="UP000812440">
    <property type="component" value="Chromosome 1"/>
</dbReference>
<evidence type="ECO:0000313" key="22">
    <source>
        <dbReference type="Proteomes" id="UP000812440"/>
    </source>
</evidence>
<feature type="region of interest" description="Disordered" evidence="18">
    <location>
        <begin position="503"/>
        <end position="528"/>
    </location>
</feature>
<dbReference type="InterPro" id="IPR038765">
    <property type="entry name" value="Papain-like_cys_pep_sf"/>
</dbReference>
<reference evidence="21" key="1">
    <citation type="thesis" date="2020" institute="ProQuest LLC" country="789 East Eisenhower Parkway, Ann Arbor, MI, USA">
        <title>Comparative Genomics and Chromosome Evolution.</title>
        <authorList>
            <person name="Mudd A.B."/>
        </authorList>
    </citation>
    <scope>NUCLEOTIDE SEQUENCE</scope>
    <source>
        <strain evidence="21">Female2</strain>
        <tissue evidence="21">Blood</tissue>
    </source>
</reference>
<organism evidence="21 22">
    <name type="scientific">Hymenochirus boettgeri</name>
    <name type="common">Congo dwarf clawed frog</name>
    <dbReference type="NCBI Taxonomy" id="247094"/>
    <lineage>
        <taxon>Eukaryota</taxon>
        <taxon>Metazoa</taxon>
        <taxon>Chordata</taxon>
        <taxon>Craniata</taxon>
        <taxon>Vertebrata</taxon>
        <taxon>Euteleostomi</taxon>
        <taxon>Amphibia</taxon>
        <taxon>Batrachia</taxon>
        <taxon>Anura</taxon>
        <taxon>Pipoidea</taxon>
        <taxon>Pipidae</taxon>
        <taxon>Pipinae</taxon>
        <taxon>Hymenochirus</taxon>
    </lineage>
</organism>
<dbReference type="GO" id="GO:0045087">
    <property type="term" value="P:innate immune response"/>
    <property type="evidence" value="ECO:0007669"/>
    <property type="project" value="UniProtKB-KW"/>
</dbReference>
<dbReference type="PROSITE" id="PS50802">
    <property type="entry name" value="OTU"/>
    <property type="match status" value="1"/>
</dbReference>
<dbReference type="FunFam" id="3.90.70.80:FF:000013">
    <property type="entry name" value="OTU domain-containing protein 4"/>
    <property type="match status" value="1"/>
</dbReference>
<name>A0A8T2KC50_9PIPI</name>
<evidence type="ECO:0000313" key="21">
    <source>
        <dbReference type="EMBL" id="KAG8453952.1"/>
    </source>
</evidence>
<comment type="catalytic activity">
    <reaction evidence="1">
        <text>Thiol-dependent hydrolysis of ester, thioester, amide, peptide and isopeptide bonds formed by the C-terminal Gly of ubiquitin (a 76-residue protein attached to proteins as an intracellular targeting signal).</text>
        <dbReference type="EC" id="3.4.19.12"/>
    </reaction>
</comment>
<dbReference type="SUPFAM" id="SSF63748">
    <property type="entry name" value="Tudor/PWWP/MBT"/>
    <property type="match status" value="1"/>
</dbReference>
<dbReference type="OrthoDB" id="10017659at2759"/>
<comment type="subunit">
    <text evidence="16">Interacts with MYD88; the interaction is direct. Interacts with ALKBH3; the interaction is direct. Interacts with USP7; the interaction is direct. Interacts with USP9X; the interaction is direct.</text>
</comment>
<dbReference type="GO" id="GO:0070536">
    <property type="term" value="P:protein K63-linked deubiquitination"/>
    <property type="evidence" value="ECO:0007669"/>
    <property type="project" value="UniProtKB-ARBA"/>
</dbReference>
<evidence type="ECO:0000256" key="10">
    <source>
        <dbReference type="ARBA" id="ARBA00022801"/>
    </source>
</evidence>
<proteinExistence type="predicted"/>
<dbReference type="PANTHER" id="PTHR12419">
    <property type="entry name" value="OTU DOMAIN CONTAINING PROTEIN"/>
    <property type="match status" value="1"/>
</dbReference>
<dbReference type="GO" id="GO:0034122">
    <property type="term" value="P:negative regulation of toll-like receptor signaling pathway"/>
    <property type="evidence" value="ECO:0007669"/>
    <property type="project" value="UniProtKB-ARBA"/>
</dbReference>
<keyword evidence="5" id="KW-0963">Cytoplasm</keyword>
<evidence type="ECO:0000256" key="9">
    <source>
        <dbReference type="ARBA" id="ARBA00022786"/>
    </source>
</evidence>
<feature type="compositionally biased region" description="Basic and acidic residues" evidence="18">
    <location>
        <begin position="1014"/>
        <end position="1030"/>
    </location>
</feature>
<keyword evidence="13" id="KW-0007">Acetylation</keyword>
<evidence type="ECO:0000256" key="11">
    <source>
        <dbReference type="ARBA" id="ARBA00022807"/>
    </source>
</evidence>
<dbReference type="InterPro" id="IPR003323">
    <property type="entry name" value="OTU_dom"/>
</dbReference>
<evidence type="ECO:0000256" key="13">
    <source>
        <dbReference type="ARBA" id="ARBA00022990"/>
    </source>
</evidence>
<feature type="region of interest" description="Disordered" evidence="18">
    <location>
        <begin position="868"/>
        <end position="900"/>
    </location>
</feature>
<evidence type="ECO:0000256" key="3">
    <source>
        <dbReference type="ARBA" id="ARBA00004496"/>
    </source>
</evidence>
<keyword evidence="7" id="KW-0399">Innate immunity</keyword>
<dbReference type="GO" id="GO:0004843">
    <property type="term" value="F:cysteine-type deubiquitinase activity"/>
    <property type="evidence" value="ECO:0007669"/>
    <property type="project" value="UniProtKB-EC"/>
</dbReference>
<keyword evidence="10" id="KW-0378">Hydrolase</keyword>
<evidence type="ECO:0000256" key="6">
    <source>
        <dbReference type="ARBA" id="ARBA00022553"/>
    </source>
</evidence>
<dbReference type="PROSITE" id="PS50304">
    <property type="entry name" value="TUDOR"/>
    <property type="match status" value="1"/>
</dbReference>
<dbReference type="GO" id="GO:0005634">
    <property type="term" value="C:nucleus"/>
    <property type="evidence" value="ECO:0007669"/>
    <property type="project" value="UniProtKB-SubCell"/>
</dbReference>
<dbReference type="GO" id="GO:1903093">
    <property type="term" value="P:regulation of protein K48-linked deubiquitination"/>
    <property type="evidence" value="ECO:0007669"/>
    <property type="project" value="TreeGrafter"/>
</dbReference>
<feature type="compositionally biased region" description="Polar residues" evidence="18">
    <location>
        <begin position="934"/>
        <end position="955"/>
    </location>
</feature>
<feature type="region of interest" description="Disordered" evidence="18">
    <location>
        <begin position="223"/>
        <end position="249"/>
    </location>
</feature>
<evidence type="ECO:0000256" key="12">
    <source>
        <dbReference type="ARBA" id="ARBA00022859"/>
    </source>
</evidence>
<comment type="subcellular location">
    <subcellularLocation>
        <location evidence="3">Cytoplasm</location>
    </subcellularLocation>
    <subcellularLocation>
        <location evidence="2">Nucleus</location>
    </subcellularLocation>
</comment>
<keyword evidence="11" id="KW-0788">Thiol protease</keyword>
<evidence type="ECO:0000256" key="16">
    <source>
        <dbReference type="ARBA" id="ARBA00062839"/>
    </source>
</evidence>
<evidence type="ECO:0000256" key="2">
    <source>
        <dbReference type="ARBA" id="ARBA00004123"/>
    </source>
</evidence>
<evidence type="ECO:0000256" key="15">
    <source>
        <dbReference type="ARBA" id="ARBA00058854"/>
    </source>
</evidence>
<keyword evidence="14" id="KW-0539">Nucleus</keyword>
<dbReference type="EMBL" id="JAACNH010000001">
    <property type="protein sequence ID" value="KAG8453952.1"/>
    <property type="molecule type" value="Genomic_DNA"/>
</dbReference>
<evidence type="ECO:0000256" key="1">
    <source>
        <dbReference type="ARBA" id="ARBA00000707"/>
    </source>
</evidence>
<evidence type="ECO:0000256" key="18">
    <source>
        <dbReference type="SAM" id="MobiDB-lite"/>
    </source>
</evidence>
<dbReference type="GO" id="GO:0005737">
    <property type="term" value="C:cytoplasm"/>
    <property type="evidence" value="ECO:0007669"/>
    <property type="project" value="UniProtKB-SubCell"/>
</dbReference>
<feature type="compositionally biased region" description="Basic residues" evidence="18">
    <location>
        <begin position="1031"/>
        <end position="1044"/>
    </location>
</feature>
<feature type="region of interest" description="Disordered" evidence="18">
    <location>
        <begin position="921"/>
        <end position="1054"/>
    </location>
</feature>
<keyword evidence="22" id="KW-1185">Reference proteome</keyword>
<sequence>MLAAMDIHGNRGNDAISKDEAAMDAFLRSEGLYRKRIAKDGSCLFRAVAEQVLHSQTEHLKIRKSCIDYLRENRGQYEAFIEGSFEEYLKNLENPQEWVGQVEISALSLMFKKDFIIYQEPNVSPSYVTENGFPEKIMLCFSNGNHYDIIYPIAFAKNAAMCQSIIYELLYEKVLGVKVGRYVLKEDMDGIKTIEEVYGSDESGSEVDEEVSRNKSATFTDMNGFKSYKDQKSSQRNSDPGIPPSVLQSLNSTHCRNVEYDVWLKSQRDQQKLDFSIAAGMQYSVGDKCQVRVQDGGKFYNAHIQKVGTENGPAVVFVEELGTTHSVQLKHLKPIPQTIINADGWNTVAARKPKKTFQSGINTPPEKDHRGQKVSGKSLKQQIVQPPRLQQAGGSKQQGLSQSTDQFSQCENTERRTPPKVPGRKVERERSQELNYFKRENVFGLTAEERKVKEAIEESKSLYEMQSMDKDAFPALSSSPTGQQAVQSADVFPVKRVPVINTEASARRSEGEDQRVSQAQPLRDDKCSEEAVKPFAATDLNDLPHAPVLPTSADYQSPPTVPSISPDISAWPVNPAQIPSLAATGTDSSLMQPQGTSSPYSPVPVSMPAVNQPLLPIPQTLSAYQDPLYPGFPFNEKGERAAAPPYSFCKNGGDLPNDKSILRFFFNLGIKAYTYPMWPPHSHLYPLHQAYLNICRMYPNIPVYTQGPWVQEASVNQSEVDPSVLVHLGEVRMEGQASQPSAPPIIASPIQVPGISQMTNQCESGVINQTLHPGMDFQDPITNKTAFPHSAFGQNYMGAVPVAPPFFSHFWYGYPYQGYIENPVMRQNVFMPPQGRDVPDNHLLESVVENNSSDQQAIRQSLDLQRENKPNMPFNSAPGSTCSAPVSNPSTLQNTEQKPNMNVLQVPIEQKNLTTIMKDNQAPAQIETSEEGSETSQYKETSKSDSVSARNIQKTISDEKVLKARDESSEDEGDVSHMLSSGRSKNFYSQSYNTRRPRNGRFYQSNRGGYQPLRGEEGWRGHRGSDDGYQHHRNFRGRPYRRRHMTDNYRAQQE</sequence>
<comment type="function">
    <text evidence="15">Deubiquitinase which hydrolyzes the isopeptide bond between the ubiquitin C-terminus and the lysine epsilon-amino group of the target protein. May negatively regulate inflammatory and pathogen recognition signaling in innate immune response. Upon phosphorylation at Ser-202 and Ser-204 residues, via IL-1 receptor and Toll-like receptor signaling pathway, specifically deubiquitinates 'Lys-63'-polyubiquitinated MYD88 adapter protein triggering down-regulation of NF-kappa-B-dependent transcription of inflammatory mediators. Independently of the catalytic activity, acts as a scaffold for alternative deubiquitinases to assemble specific deubiquitinase-substrate complexes. Associates with USP7 and USP9X deubiquitinases to stabilize alkylation repair enzyme ALKBH3, thereby promoting the repair of alkylated DNA lesions.</text>
</comment>
<feature type="compositionally biased region" description="Polar residues" evidence="18">
    <location>
        <begin position="978"/>
        <end position="994"/>
    </location>
</feature>
<feature type="compositionally biased region" description="Basic and acidic residues" evidence="18">
    <location>
        <begin position="505"/>
        <end position="515"/>
    </location>
</feature>
<dbReference type="InterPro" id="IPR050704">
    <property type="entry name" value="Peptidase_C85-like"/>
</dbReference>
<dbReference type="SMART" id="SM00333">
    <property type="entry name" value="TUDOR"/>
    <property type="match status" value="1"/>
</dbReference>
<keyword evidence="9" id="KW-0833">Ubl conjugation pathway</keyword>
<dbReference type="SUPFAM" id="SSF54001">
    <property type="entry name" value="Cysteine proteinases"/>
    <property type="match status" value="1"/>
</dbReference>
<protein>
    <recommendedName>
        <fullName evidence="17">OTU domain-containing protein 4</fullName>
        <ecNumber evidence="4">3.4.19.12</ecNumber>
    </recommendedName>
</protein>
<dbReference type="EC" id="3.4.19.12" evidence="4"/>
<dbReference type="GO" id="GO:0006508">
    <property type="term" value="P:proteolysis"/>
    <property type="evidence" value="ECO:0007669"/>
    <property type="project" value="UniProtKB-KW"/>
</dbReference>
<feature type="compositionally biased region" description="Basic and acidic residues" evidence="18">
    <location>
        <begin position="956"/>
        <end position="967"/>
    </location>
</feature>
<comment type="caution">
    <text evidence="21">The sequence shown here is derived from an EMBL/GenBank/DDBJ whole genome shotgun (WGS) entry which is preliminary data.</text>
</comment>
<feature type="domain" description="Tudor" evidence="19">
    <location>
        <begin position="282"/>
        <end position="342"/>
    </location>
</feature>
<keyword evidence="6" id="KW-0597">Phosphoprotein</keyword>
<dbReference type="CDD" id="cd20448">
    <property type="entry name" value="Tudor_OTUD4"/>
    <property type="match status" value="1"/>
</dbReference>
<evidence type="ECO:0000256" key="8">
    <source>
        <dbReference type="ARBA" id="ARBA00022670"/>
    </source>
</evidence>
<evidence type="ECO:0000256" key="4">
    <source>
        <dbReference type="ARBA" id="ARBA00012759"/>
    </source>
</evidence>
<dbReference type="GO" id="GO:0061578">
    <property type="term" value="F:K63-linked deubiquitinase activity"/>
    <property type="evidence" value="ECO:0007669"/>
    <property type="project" value="UniProtKB-ARBA"/>
</dbReference>
<evidence type="ECO:0000259" key="20">
    <source>
        <dbReference type="PROSITE" id="PS50802"/>
    </source>
</evidence>
<feature type="compositionally biased region" description="Polar residues" evidence="18">
    <location>
        <begin position="873"/>
        <end position="900"/>
    </location>
</feature>
<evidence type="ECO:0000256" key="14">
    <source>
        <dbReference type="ARBA" id="ARBA00023242"/>
    </source>
</evidence>
<evidence type="ECO:0000259" key="19">
    <source>
        <dbReference type="PROSITE" id="PS50304"/>
    </source>
</evidence>
<dbReference type="GO" id="GO:2000660">
    <property type="term" value="P:negative regulation of interleukin-1-mediated signaling pathway"/>
    <property type="evidence" value="ECO:0007669"/>
    <property type="project" value="TreeGrafter"/>
</dbReference>
<gene>
    <name evidence="21" type="ORF">GDO86_000541</name>
</gene>
<dbReference type="Gene3D" id="2.30.30.140">
    <property type="match status" value="1"/>
</dbReference>
<evidence type="ECO:0000256" key="7">
    <source>
        <dbReference type="ARBA" id="ARBA00022588"/>
    </source>
</evidence>
<keyword evidence="8" id="KW-0645">Protease</keyword>